<protein>
    <submittedName>
        <fullName evidence="1">Uncharacterized protein</fullName>
    </submittedName>
</protein>
<name>A0A6C0F2L5_9ZZZZ</name>
<reference evidence="1" key="1">
    <citation type="journal article" date="2020" name="Nature">
        <title>Giant virus diversity and host interactions through global metagenomics.</title>
        <authorList>
            <person name="Schulz F."/>
            <person name="Roux S."/>
            <person name="Paez-Espino D."/>
            <person name="Jungbluth S."/>
            <person name="Walsh D.A."/>
            <person name="Denef V.J."/>
            <person name="McMahon K.D."/>
            <person name="Konstantinidis K.T."/>
            <person name="Eloe-Fadrosh E.A."/>
            <person name="Kyrpides N.C."/>
            <person name="Woyke T."/>
        </authorList>
    </citation>
    <scope>NUCLEOTIDE SEQUENCE</scope>
    <source>
        <strain evidence="1">GVMAG-M-3300009182-46</strain>
    </source>
</reference>
<dbReference type="EMBL" id="MN739027">
    <property type="protein sequence ID" value="QHT35836.1"/>
    <property type="molecule type" value="Genomic_DNA"/>
</dbReference>
<dbReference type="AlphaFoldDB" id="A0A6C0F2L5"/>
<organism evidence="1">
    <name type="scientific">viral metagenome</name>
    <dbReference type="NCBI Taxonomy" id="1070528"/>
    <lineage>
        <taxon>unclassified sequences</taxon>
        <taxon>metagenomes</taxon>
        <taxon>organismal metagenomes</taxon>
    </lineage>
</organism>
<accession>A0A6C0F2L5</accession>
<sequence>MVEEEKEINLDTSWIEEFEREEKEYKGYYREDLQSIKVHCIYVNKNNDIDKIKEERIFMRQPNYLSGDQVLTLIKKNSIQDTVKYALLSILKYNITLEPTNLKTFIKYKSQGDIFLTSIKKIDAISFEKTISMFHDLNDLFILFYEADSKKAYPQKMQSNVANKIHEPPKTKKIFLKYSNAKRKTIRKQLKAVSIL</sequence>
<evidence type="ECO:0000313" key="1">
    <source>
        <dbReference type="EMBL" id="QHT35836.1"/>
    </source>
</evidence>
<proteinExistence type="predicted"/>